<comment type="caution">
    <text evidence="3">The sequence shown here is derived from an EMBL/GenBank/DDBJ whole genome shotgun (WGS) entry which is preliminary data.</text>
</comment>
<keyword evidence="2" id="KW-0812">Transmembrane</keyword>
<reference evidence="3 4" key="1">
    <citation type="submission" date="2020-05" db="EMBL/GenBank/DDBJ databases">
        <title>Whole genome sequencing and identification of novel metabolites from Paenibacillus alvei strain JR949.</title>
        <authorList>
            <person name="Rajendhran J."/>
            <person name="Sree Pranav P."/>
            <person name="Mahalakshmi B."/>
            <person name="Karthikeyan R."/>
        </authorList>
    </citation>
    <scope>NUCLEOTIDE SEQUENCE [LARGE SCALE GENOMIC DNA]</scope>
    <source>
        <strain evidence="3 4">JR949</strain>
    </source>
</reference>
<dbReference type="AlphaFoldDB" id="A0AAP6ZXL7"/>
<evidence type="ECO:0000313" key="3">
    <source>
        <dbReference type="EMBL" id="NOJ69736.1"/>
    </source>
</evidence>
<name>A0AAP6ZXL7_PAEAL</name>
<accession>A0AAP6ZXL7</accession>
<feature type="region of interest" description="Disordered" evidence="1">
    <location>
        <begin position="32"/>
        <end position="61"/>
    </location>
</feature>
<evidence type="ECO:0000256" key="1">
    <source>
        <dbReference type="SAM" id="MobiDB-lite"/>
    </source>
</evidence>
<dbReference type="RefSeq" id="WP_163975867.1">
    <property type="nucleotide sequence ID" value="NZ_JABFOR010000003.1"/>
</dbReference>
<proteinExistence type="predicted"/>
<dbReference type="EMBL" id="JABFOR010000003">
    <property type="protein sequence ID" value="NOJ69736.1"/>
    <property type="molecule type" value="Genomic_DNA"/>
</dbReference>
<keyword evidence="2" id="KW-1133">Transmembrane helix</keyword>
<dbReference type="Proteomes" id="UP000552038">
    <property type="component" value="Unassembled WGS sequence"/>
</dbReference>
<feature type="transmembrane region" description="Helical" evidence="2">
    <location>
        <begin position="6"/>
        <end position="31"/>
    </location>
</feature>
<protein>
    <submittedName>
        <fullName evidence="3">Uncharacterized protein</fullName>
    </submittedName>
</protein>
<keyword evidence="2" id="KW-0472">Membrane</keyword>
<organism evidence="3 4">
    <name type="scientific">Paenibacillus alvei</name>
    <name type="common">Bacillus alvei</name>
    <dbReference type="NCBI Taxonomy" id="44250"/>
    <lineage>
        <taxon>Bacteria</taxon>
        <taxon>Bacillati</taxon>
        <taxon>Bacillota</taxon>
        <taxon>Bacilli</taxon>
        <taxon>Bacillales</taxon>
        <taxon>Paenibacillaceae</taxon>
        <taxon>Paenibacillus</taxon>
    </lineage>
</organism>
<feature type="region of interest" description="Disordered" evidence="1">
    <location>
        <begin position="121"/>
        <end position="149"/>
    </location>
</feature>
<gene>
    <name evidence="3" type="ORF">HMI46_04110</name>
</gene>
<feature type="compositionally biased region" description="Low complexity" evidence="1">
    <location>
        <begin position="121"/>
        <end position="137"/>
    </location>
</feature>
<evidence type="ECO:0000256" key="2">
    <source>
        <dbReference type="SAM" id="Phobius"/>
    </source>
</evidence>
<sequence length="176" mass="19130">MVIIEKIIHFITSNPLIAIFILGAILSSLGGSKKKDGKNRMPDFSGGTRGSEDKKYDEDLEEEYKEVEHQPAYASADKSSPIVLTSSSEISRDTIDSDEARLAEMEQRLAAIDRMASSISSGAGVKKGSASAAVSSVPKQGIPSREITSEEVMQGVIWSEVLGSPRAKRPYNQRQR</sequence>
<evidence type="ECO:0000313" key="4">
    <source>
        <dbReference type="Proteomes" id="UP000552038"/>
    </source>
</evidence>